<sequence length="832" mass="88214">MIAIGTGGATKIGKATYVDRRRMEVQVQWQRVPGAFSNHFSVHAVGAKTPKKRRIRKATDAALEELIVDVLGTLAPTIVATLVAYKATFSAASWARSVERLERKGLTDSAGGVRSSITLDELGKVSIDGLGGHGFGRLACINGNKSEKRTATATAALIKAVIAAQLKHNATVVEDKRVQPLVATKKYTYRQLASARRQLTRLSAAPVSVAVLVAFNTEADTHNASAPKGKTVARFDVKGTYTITQLAKAREQLTLATKRVASGESALVELLEEKLTERDAAGALVFRCRGGGPQCGGPDWARLGKDKSIAVYVKHCASAKAMVQYLSRHCKSYPDLAAHVDVFTASWEALQSEMYFAIAGLVDQLSLGKGVMRRQDWEAAVAEVAKVPGHCLAGLSAPQLQRRWSRRAGFSSDTSSGTGTFALILAAELTPAPPERRHLIKIAPEATDACGGTIWYDHTDGVLFNSGEVAAQDVSVRVGERIQARPSSPSGPPPAAYVLVRRAADKPTQGAKRARGADKPQQDTERPSSSGDGATGKRPARKTAVKARAEEAGGSEAAPSSQTKPPQEPTGGSTASPDAMDMEVAEAAPDGLPSAEPAEGADAEVVNVQLDQADSAAAADIDMEVAEDAPAEDAQAGLPSAEPAEGAGVDWQPRPNRGNVLAAAVMGRAYEEMRRGQHTQARQSIQLALTHDAWHPDARRLARALRGLLVLVRESKCEGAPSRIGIPMDGSPVAVGRGVRIEGVPWNWTSTISRSHAELRVGAYWDVEIADGGFHAEDRCSLHGITVNGVRVPGRPRRPADGPKPAPTVVPEGAVVEFGGLGHCVYRLMRVE</sequence>
<dbReference type="InterPro" id="IPR008984">
    <property type="entry name" value="SMAD_FHA_dom_sf"/>
</dbReference>
<feature type="domain" description="FHA" evidence="2">
    <location>
        <begin position="733"/>
        <end position="792"/>
    </location>
</feature>
<evidence type="ECO:0000259" key="2">
    <source>
        <dbReference type="PROSITE" id="PS50006"/>
    </source>
</evidence>
<dbReference type="AlphaFoldDB" id="A0A0D3JBN9"/>
<evidence type="ECO:0000256" key="1">
    <source>
        <dbReference type="SAM" id="MobiDB-lite"/>
    </source>
</evidence>
<proteinExistence type="predicted"/>
<dbReference type="GeneID" id="17266470"/>
<name>A0A0D3JBN9_EMIH1</name>
<dbReference type="EnsemblProtists" id="EOD20924">
    <property type="protein sequence ID" value="EOD20924"/>
    <property type="gene ID" value="EMIHUDRAFT_207950"/>
</dbReference>
<dbReference type="Pfam" id="PF00498">
    <property type="entry name" value="FHA"/>
    <property type="match status" value="1"/>
</dbReference>
<reference evidence="3" key="2">
    <citation type="submission" date="2024-10" db="UniProtKB">
        <authorList>
            <consortium name="EnsemblProtists"/>
        </authorList>
    </citation>
    <scope>IDENTIFICATION</scope>
</reference>
<dbReference type="Proteomes" id="UP000013827">
    <property type="component" value="Unassembled WGS sequence"/>
</dbReference>
<dbReference type="Gene3D" id="2.60.200.20">
    <property type="match status" value="1"/>
</dbReference>
<dbReference type="InterPro" id="IPR000253">
    <property type="entry name" value="FHA_dom"/>
</dbReference>
<dbReference type="PaxDb" id="2903-EOD20924"/>
<dbReference type="HOGENOM" id="CLU_341140_0_0_1"/>
<reference evidence="4" key="1">
    <citation type="journal article" date="2013" name="Nature">
        <title>Pan genome of the phytoplankton Emiliania underpins its global distribution.</title>
        <authorList>
            <person name="Read B.A."/>
            <person name="Kegel J."/>
            <person name="Klute M.J."/>
            <person name="Kuo A."/>
            <person name="Lefebvre S.C."/>
            <person name="Maumus F."/>
            <person name="Mayer C."/>
            <person name="Miller J."/>
            <person name="Monier A."/>
            <person name="Salamov A."/>
            <person name="Young J."/>
            <person name="Aguilar M."/>
            <person name="Claverie J.M."/>
            <person name="Frickenhaus S."/>
            <person name="Gonzalez K."/>
            <person name="Herman E.K."/>
            <person name="Lin Y.C."/>
            <person name="Napier J."/>
            <person name="Ogata H."/>
            <person name="Sarno A.F."/>
            <person name="Shmutz J."/>
            <person name="Schroeder D."/>
            <person name="de Vargas C."/>
            <person name="Verret F."/>
            <person name="von Dassow P."/>
            <person name="Valentin K."/>
            <person name="Van de Peer Y."/>
            <person name="Wheeler G."/>
            <person name="Dacks J.B."/>
            <person name="Delwiche C.F."/>
            <person name="Dyhrman S.T."/>
            <person name="Glockner G."/>
            <person name="John U."/>
            <person name="Richards T."/>
            <person name="Worden A.Z."/>
            <person name="Zhang X."/>
            <person name="Grigoriev I.V."/>
            <person name="Allen A.E."/>
            <person name="Bidle K."/>
            <person name="Borodovsky M."/>
            <person name="Bowler C."/>
            <person name="Brownlee C."/>
            <person name="Cock J.M."/>
            <person name="Elias M."/>
            <person name="Gladyshev V.N."/>
            <person name="Groth M."/>
            <person name="Guda C."/>
            <person name="Hadaegh A."/>
            <person name="Iglesias-Rodriguez M.D."/>
            <person name="Jenkins J."/>
            <person name="Jones B.M."/>
            <person name="Lawson T."/>
            <person name="Leese F."/>
            <person name="Lindquist E."/>
            <person name="Lobanov A."/>
            <person name="Lomsadze A."/>
            <person name="Malik S.B."/>
            <person name="Marsh M.E."/>
            <person name="Mackinder L."/>
            <person name="Mock T."/>
            <person name="Mueller-Roeber B."/>
            <person name="Pagarete A."/>
            <person name="Parker M."/>
            <person name="Probert I."/>
            <person name="Quesneville H."/>
            <person name="Raines C."/>
            <person name="Rensing S.A."/>
            <person name="Riano-Pachon D.M."/>
            <person name="Richier S."/>
            <person name="Rokitta S."/>
            <person name="Shiraiwa Y."/>
            <person name="Soanes D.M."/>
            <person name="van der Giezen M."/>
            <person name="Wahlund T.M."/>
            <person name="Williams B."/>
            <person name="Wilson W."/>
            <person name="Wolfe G."/>
            <person name="Wurch L.L."/>
        </authorList>
    </citation>
    <scope>NUCLEOTIDE SEQUENCE</scope>
</reference>
<dbReference type="SUPFAM" id="SSF49879">
    <property type="entry name" value="SMAD/FHA domain"/>
    <property type="match status" value="1"/>
</dbReference>
<feature type="compositionally biased region" description="Polar residues" evidence="1">
    <location>
        <begin position="562"/>
        <end position="576"/>
    </location>
</feature>
<evidence type="ECO:0000313" key="3">
    <source>
        <dbReference type="EnsemblProtists" id="EOD20924"/>
    </source>
</evidence>
<dbReference type="CDD" id="cd00060">
    <property type="entry name" value="FHA"/>
    <property type="match status" value="1"/>
</dbReference>
<feature type="region of interest" description="Disordered" evidence="1">
    <location>
        <begin position="505"/>
        <end position="578"/>
    </location>
</feature>
<feature type="compositionally biased region" description="Low complexity" evidence="1">
    <location>
        <begin position="552"/>
        <end position="561"/>
    </location>
</feature>
<dbReference type="PROSITE" id="PS50006">
    <property type="entry name" value="FHA_DOMAIN"/>
    <property type="match status" value="1"/>
</dbReference>
<feature type="region of interest" description="Disordered" evidence="1">
    <location>
        <begin position="627"/>
        <end position="656"/>
    </location>
</feature>
<feature type="compositionally biased region" description="Basic and acidic residues" evidence="1">
    <location>
        <begin position="515"/>
        <end position="526"/>
    </location>
</feature>
<keyword evidence="4" id="KW-1185">Reference proteome</keyword>
<dbReference type="KEGG" id="ehx:EMIHUDRAFT_207950"/>
<dbReference type="RefSeq" id="XP_005773353.1">
    <property type="nucleotide sequence ID" value="XM_005773296.1"/>
</dbReference>
<organism evidence="3 4">
    <name type="scientific">Emiliania huxleyi (strain CCMP1516)</name>
    <dbReference type="NCBI Taxonomy" id="280463"/>
    <lineage>
        <taxon>Eukaryota</taxon>
        <taxon>Haptista</taxon>
        <taxon>Haptophyta</taxon>
        <taxon>Prymnesiophyceae</taxon>
        <taxon>Isochrysidales</taxon>
        <taxon>Noelaerhabdaceae</taxon>
        <taxon>Emiliania</taxon>
    </lineage>
</organism>
<evidence type="ECO:0000313" key="4">
    <source>
        <dbReference type="Proteomes" id="UP000013827"/>
    </source>
</evidence>
<accession>A0A0D3JBN9</accession>
<protein>
    <recommendedName>
        <fullName evidence="2">FHA domain-containing protein</fullName>
    </recommendedName>
</protein>